<evidence type="ECO:0000256" key="3">
    <source>
        <dbReference type="ARBA" id="ARBA00022989"/>
    </source>
</evidence>
<feature type="transmembrane region" description="Helical" evidence="5">
    <location>
        <begin position="273"/>
        <end position="297"/>
    </location>
</feature>
<keyword evidence="9" id="KW-1185">Reference proteome</keyword>
<dbReference type="AlphaFoldDB" id="S5YYW3"/>
<keyword evidence="2 5" id="KW-0812">Transmembrane</keyword>
<feature type="transmembrane region" description="Helical" evidence="5">
    <location>
        <begin position="215"/>
        <end position="232"/>
    </location>
</feature>
<dbReference type="GO" id="GO:0016020">
    <property type="term" value="C:membrane"/>
    <property type="evidence" value="ECO:0007669"/>
    <property type="project" value="UniProtKB-SubCell"/>
</dbReference>
<organism evidence="8 9">
    <name type="scientific">Paracoccus aminophilus JCM 7686</name>
    <dbReference type="NCBI Taxonomy" id="1367847"/>
    <lineage>
        <taxon>Bacteria</taxon>
        <taxon>Pseudomonadati</taxon>
        <taxon>Pseudomonadota</taxon>
        <taxon>Alphaproteobacteria</taxon>
        <taxon>Rhodobacterales</taxon>
        <taxon>Paracoccaceae</taxon>
        <taxon>Paracoccus</taxon>
    </lineage>
</organism>
<feature type="transmembrane region" description="Helical" evidence="5">
    <location>
        <begin position="70"/>
        <end position="89"/>
    </location>
</feature>
<dbReference type="Proteomes" id="UP000015480">
    <property type="component" value="Chromosome"/>
</dbReference>
<reference evidence="8 9" key="1">
    <citation type="journal article" date="2014" name="BMC Genomics">
        <title>Architecture and functions of a multipartite genome of the methylotrophic bacterium Paracoccus aminophilus JCM 7686, containing primary and secondary chromids.</title>
        <authorList>
            <person name="Dziewit L."/>
            <person name="Czarnecki J."/>
            <person name="Wibberg D."/>
            <person name="Radlinska M."/>
            <person name="Mrozek P."/>
            <person name="Szymczak M."/>
            <person name="Schluter A."/>
            <person name="Puhler A."/>
            <person name="Bartosik D."/>
        </authorList>
    </citation>
    <scope>NUCLEOTIDE SEQUENCE [LARGE SCALE GENOMIC DNA]</scope>
    <source>
        <strain evidence="8">JCM 7686</strain>
    </source>
</reference>
<dbReference type="InterPro" id="IPR002645">
    <property type="entry name" value="STAS_dom"/>
</dbReference>
<dbReference type="InterPro" id="IPR036513">
    <property type="entry name" value="STAS_dom_sf"/>
</dbReference>
<feature type="domain" description="STAS" evidence="7">
    <location>
        <begin position="479"/>
        <end position="581"/>
    </location>
</feature>
<feature type="transmembrane region" description="Helical" evidence="5">
    <location>
        <begin position="125"/>
        <end position="146"/>
    </location>
</feature>
<keyword evidence="4 5" id="KW-0472">Membrane</keyword>
<evidence type="ECO:0000256" key="4">
    <source>
        <dbReference type="ARBA" id="ARBA00023136"/>
    </source>
</evidence>
<dbReference type="SUPFAM" id="SSF52091">
    <property type="entry name" value="SpoIIaa-like"/>
    <property type="match status" value="1"/>
</dbReference>
<gene>
    <name evidence="8" type="ORF">JCM7686_3371</name>
</gene>
<dbReference type="InterPro" id="IPR018488">
    <property type="entry name" value="cNMP-bd_CS"/>
</dbReference>
<feature type="transmembrane region" description="Helical" evidence="5">
    <location>
        <begin position="406"/>
        <end position="438"/>
    </location>
</feature>
<dbReference type="InterPro" id="IPR018490">
    <property type="entry name" value="cNMP-bd_dom_sf"/>
</dbReference>
<dbReference type="InterPro" id="IPR052706">
    <property type="entry name" value="Membrane-Transporter-like"/>
</dbReference>
<accession>S5YYW3</accession>
<dbReference type="eggNOG" id="COG0659">
    <property type="taxonomic scope" value="Bacteria"/>
</dbReference>
<evidence type="ECO:0000256" key="5">
    <source>
        <dbReference type="SAM" id="Phobius"/>
    </source>
</evidence>
<dbReference type="PANTHER" id="PTHR43310">
    <property type="entry name" value="SULFATE TRANSPORTER YBAR-RELATED"/>
    <property type="match status" value="1"/>
</dbReference>
<evidence type="ECO:0000313" key="8">
    <source>
        <dbReference type="EMBL" id="AGT10406.1"/>
    </source>
</evidence>
<dbReference type="KEGG" id="pami:JCM7686_3371"/>
<dbReference type="PANTHER" id="PTHR43310:SF2">
    <property type="entry name" value="SLC26A_SULP TRANSPORTER DOMAIN-CONTAINING PROTEIN"/>
    <property type="match status" value="1"/>
</dbReference>
<name>S5YYW3_PARAH</name>
<sequence length="725" mass="76140">MAHYPFCGIPLSKADFLTSEPAAAGTARKTPQRSQAALMGFLLGIDTLGEAVALASLCFAGALIGGLTLGATLILLSCSLAALIAARYSGFPNAISTAQDAGIAPLALAMAAAAAATTGETAAQIAAALAVLGLSTLGTGAALWALGRFRLGRFARMLPYPVASGFLAACGFLLVTSAFEMVWDGRLDLPLLAVLLPALILALVLLVVVERLANAFAFILTLMVAIAAYWTLHRALGLDLDRAGELGLIPHLSASSETDPPGLADFLALDPGVLWVALPGVITVVLINVISAILNVAGVELDTQRDTDLDRELRMNGLTNLAVGSFGGMVSYVDSATTAMVEKMGLHSRFVGLGYAVATLLGSLFVAQLVPLIPSFVSLGMLFFIGLGLMRDWVWALRRQIAFREWLVILGIVIMAALFGLLTAIVVGLGLSLAGFALEYARSPVIRARWSARTRRSSYDRAPALDALLAQSGDAVQGLSLQGYLFFGSIDALSLEARNLDWPEGMPRQLILDFTSVTGIDGAACAALDKLFRELSAAGTQCTVTALHPEVRHRLLVWNPDFACAAQLQLATSVDAALEAAETRLLQARAAQASDETLPLAEMTQHFAPRALAKGEVLIQPGSAGSDIYLLKDGRLGVYLETQQGLSRMRSLGPGALVGELAVYTGAPRSALVRADEDSTVLVLTAARIAELETEAPATAILLHRGLAKAIADKLLRSNALIRSL</sequence>
<dbReference type="EMBL" id="CP006650">
    <property type="protein sequence ID" value="AGT10406.1"/>
    <property type="molecule type" value="Genomic_DNA"/>
</dbReference>
<feature type="transmembrane region" description="Helical" evidence="5">
    <location>
        <begin position="101"/>
        <end position="119"/>
    </location>
</feature>
<dbReference type="InterPro" id="IPR014710">
    <property type="entry name" value="RmlC-like_jellyroll"/>
</dbReference>
<dbReference type="PROSITE" id="PS00889">
    <property type="entry name" value="CNMP_BINDING_2"/>
    <property type="match status" value="1"/>
</dbReference>
<proteinExistence type="predicted"/>
<dbReference type="SUPFAM" id="SSF51206">
    <property type="entry name" value="cAMP-binding domain-like"/>
    <property type="match status" value="1"/>
</dbReference>
<dbReference type="InterPro" id="IPR011547">
    <property type="entry name" value="SLC26A/SulP_dom"/>
</dbReference>
<dbReference type="Pfam" id="PF00027">
    <property type="entry name" value="cNMP_binding"/>
    <property type="match status" value="1"/>
</dbReference>
<evidence type="ECO:0000259" key="6">
    <source>
        <dbReference type="PROSITE" id="PS50042"/>
    </source>
</evidence>
<feature type="transmembrane region" description="Helical" evidence="5">
    <location>
        <begin position="38"/>
        <end position="64"/>
    </location>
</feature>
<dbReference type="InterPro" id="IPR000595">
    <property type="entry name" value="cNMP-bd_dom"/>
</dbReference>
<feature type="transmembrane region" description="Helical" evidence="5">
    <location>
        <begin position="189"/>
        <end position="208"/>
    </location>
</feature>
<dbReference type="SMART" id="SM00100">
    <property type="entry name" value="cNMP"/>
    <property type="match status" value="1"/>
</dbReference>
<evidence type="ECO:0000256" key="2">
    <source>
        <dbReference type="ARBA" id="ARBA00022692"/>
    </source>
</evidence>
<evidence type="ECO:0000256" key="1">
    <source>
        <dbReference type="ARBA" id="ARBA00004141"/>
    </source>
</evidence>
<keyword evidence="3 5" id="KW-1133">Transmembrane helix</keyword>
<protein>
    <recommendedName>
        <fullName evidence="10">Sulfate transporter</fullName>
    </recommendedName>
</protein>
<feature type="transmembrane region" description="Helical" evidence="5">
    <location>
        <begin position="158"/>
        <end position="183"/>
    </location>
</feature>
<dbReference type="Pfam" id="PF01740">
    <property type="entry name" value="STAS"/>
    <property type="match status" value="1"/>
</dbReference>
<feature type="domain" description="Cyclic nucleotide-binding" evidence="6">
    <location>
        <begin position="600"/>
        <end position="684"/>
    </location>
</feature>
<dbReference type="HOGENOM" id="CLU_003182_4_2_5"/>
<dbReference type="STRING" id="1367847.JCM7686_3371"/>
<dbReference type="Gene3D" id="3.30.750.24">
    <property type="entry name" value="STAS domain"/>
    <property type="match status" value="1"/>
</dbReference>
<dbReference type="Pfam" id="PF00916">
    <property type="entry name" value="Sulfate_transp"/>
    <property type="match status" value="1"/>
</dbReference>
<dbReference type="PATRIC" id="fig|1367847.3.peg.3403"/>
<evidence type="ECO:0000259" key="7">
    <source>
        <dbReference type="PROSITE" id="PS50801"/>
    </source>
</evidence>
<evidence type="ECO:0008006" key="10">
    <source>
        <dbReference type="Google" id="ProtNLM"/>
    </source>
</evidence>
<dbReference type="PROSITE" id="PS50042">
    <property type="entry name" value="CNMP_BINDING_3"/>
    <property type="match status" value="1"/>
</dbReference>
<dbReference type="CDD" id="cd07042">
    <property type="entry name" value="STAS_SulP_like_sulfate_transporter"/>
    <property type="match status" value="1"/>
</dbReference>
<dbReference type="PROSITE" id="PS50801">
    <property type="entry name" value="STAS"/>
    <property type="match status" value="1"/>
</dbReference>
<dbReference type="Gene3D" id="2.60.120.10">
    <property type="entry name" value="Jelly Rolls"/>
    <property type="match status" value="1"/>
</dbReference>
<evidence type="ECO:0000313" key="9">
    <source>
        <dbReference type="Proteomes" id="UP000015480"/>
    </source>
</evidence>
<dbReference type="CDD" id="cd00038">
    <property type="entry name" value="CAP_ED"/>
    <property type="match status" value="1"/>
</dbReference>
<comment type="subcellular location">
    <subcellularLocation>
        <location evidence="1">Membrane</location>
        <topology evidence="1">Multi-pass membrane protein</topology>
    </subcellularLocation>
</comment>